<evidence type="ECO:0000313" key="7">
    <source>
        <dbReference type="Proteomes" id="UP000373449"/>
    </source>
</evidence>
<evidence type="ECO:0000256" key="2">
    <source>
        <dbReference type="ARBA" id="ARBA00022692"/>
    </source>
</evidence>
<dbReference type="Proteomes" id="UP000373449">
    <property type="component" value="Unassembled WGS sequence"/>
</dbReference>
<dbReference type="PANTHER" id="PTHR43424:SF1">
    <property type="entry name" value="LOCUS PUTATIVE PROTEIN 1-RELATED"/>
    <property type="match status" value="1"/>
</dbReference>
<organism evidence="6 7">
    <name type="scientific">Budvicia aquatica</name>
    <dbReference type="NCBI Taxonomy" id="82979"/>
    <lineage>
        <taxon>Bacteria</taxon>
        <taxon>Pseudomonadati</taxon>
        <taxon>Pseudomonadota</taxon>
        <taxon>Gammaproteobacteria</taxon>
        <taxon>Enterobacterales</taxon>
        <taxon>Budviciaceae</taxon>
        <taxon>Budvicia</taxon>
    </lineage>
</organism>
<keyword evidence="3 5" id="KW-1133">Transmembrane helix</keyword>
<comment type="subcellular location">
    <subcellularLocation>
        <location evidence="1">Membrane</location>
        <topology evidence="1">Multi-pass membrane protein</topology>
    </subcellularLocation>
</comment>
<keyword evidence="4 5" id="KW-0472">Membrane</keyword>
<protein>
    <submittedName>
        <fullName evidence="6">O-antigen transporter</fullName>
    </submittedName>
</protein>
<dbReference type="RefSeq" id="WP_304363470.1">
    <property type="nucleotide sequence ID" value="NZ_CAADJA010000002.1"/>
</dbReference>
<dbReference type="InterPro" id="IPR052556">
    <property type="entry name" value="PolySynth_Transporter"/>
</dbReference>
<feature type="transmembrane region" description="Helical" evidence="5">
    <location>
        <begin position="40"/>
        <end position="62"/>
    </location>
</feature>
<dbReference type="GO" id="GO:0016020">
    <property type="term" value="C:membrane"/>
    <property type="evidence" value="ECO:0007669"/>
    <property type="project" value="UniProtKB-SubCell"/>
</dbReference>
<dbReference type="PANTHER" id="PTHR43424">
    <property type="entry name" value="LOCUS PUTATIVE PROTEIN 1-RELATED"/>
    <property type="match status" value="1"/>
</dbReference>
<dbReference type="Pfam" id="PF01943">
    <property type="entry name" value="Polysacc_synt"/>
    <property type="match status" value="1"/>
</dbReference>
<feature type="transmembrane region" description="Helical" evidence="5">
    <location>
        <begin position="116"/>
        <end position="137"/>
    </location>
</feature>
<proteinExistence type="predicted"/>
<reference evidence="6 7" key="1">
    <citation type="submission" date="2019-03" db="EMBL/GenBank/DDBJ databases">
        <authorList>
            <consortium name="Pathogen Informatics"/>
        </authorList>
    </citation>
    <scope>NUCLEOTIDE SEQUENCE [LARGE SCALE GENOMIC DNA]</scope>
    <source>
        <strain evidence="6 7">NCTC12282</strain>
    </source>
</reference>
<keyword evidence="2 5" id="KW-0812">Transmembrane</keyword>
<feature type="transmembrane region" description="Helical" evidence="5">
    <location>
        <begin position="83"/>
        <end position="110"/>
    </location>
</feature>
<dbReference type="EMBL" id="CAADJA010000002">
    <property type="protein sequence ID" value="VFS52827.1"/>
    <property type="molecule type" value="Genomic_DNA"/>
</dbReference>
<evidence type="ECO:0000256" key="1">
    <source>
        <dbReference type="ARBA" id="ARBA00004141"/>
    </source>
</evidence>
<evidence type="ECO:0000256" key="4">
    <source>
        <dbReference type="ARBA" id="ARBA00023136"/>
    </source>
</evidence>
<evidence type="ECO:0000256" key="3">
    <source>
        <dbReference type="ARBA" id="ARBA00022989"/>
    </source>
</evidence>
<evidence type="ECO:0000256" key="5">
    <source>
        <dbReference type="SAM" id="Phobius"/>
    </source>
</evidence>
<evidence type="ECO:0000313" key="6">
    <source>
        <dbReference type="EMBL" id="VFS52827.1"/>
    </source>
</evidence>
<gene>
    <name evidence="6" type="primary">rfbX_2</name>
    <name evidence="6" type="ORF">NCTC12282_06035</name>
</gene>
<sequence length="151" mass="17504">MSINTSLNRNIFYLALVQGSSFILPLLTFPYLVRILGPEYFGILGFCQASMQYLVLLTDYGFNWTATQQVAKYREDRGELTNIFWSVIFSKLLLAVLAFILLLVVCFFVTKYQQLWMVLLAFSPMVLGNVIYPIWFFSGGRKNEVDYTLQY</sequence>
<accession>A0A484ZV54</accession>
<dbReference type="InterPro" id="IPR002797">
    <property type="entry name" value="Polysacc_synth"/>
</dbReference>
<name>A0A484ZV54_9GAMM</name>
<dbReference type="AlphaFoldDB" id="A0A484ZV54"/>
<feature type="transmembrane region" description="Helical" evidence="5">
    <location>
        <begin position="12"/>
        <end position="34"/>
    </location>
</feature>